<dbReference type="InterPro" id="IPR036390">
    <property type="entry name" value="WH_DNA-bd_sf"/>
</dbReference>
<dbReference type="InterPro" id="IPR011991">
    <property type="entry name" value="ArsR-like_HTH"/>
</dbReference>
<evidence type="ECO:0000259" key="4">
    <source>
        <dbReference type="PROSITE" id="PS50987"/>
    </source>
</evidence>
<keyword evidence="1" id="KW-0805">Transcription regulation</keyword>
<dbReference type="Gene3D" id="1.10.10.10">
    <property type="entry name" value="Winged helix-like DNA-binding domain superfamily/Winged helix DNA-binding domain"/>
    <property type="match status" value="1"/>
</dbReference>
<dbReference type="SMART" id="SM00418">
    <property type="entry name" value="HTH_ARSR"/>
    <property type="match status" value="1"/>
</dbReference>
<feature type="domain" description="HTH arsR-type" evidence="4">
    <location>
        <begin position="1"/>
        <end position="95"/>
    </location>
</feature>
<sequence>MLHELQTFKAEFFKALSNPLRIRILELLRDGDKYVHELQEHMGVDSAVVSQQLAILRNKNIVLGVKDGTKVMYSVKDPLLFDLLDVAKQIFNNSLNNTIQLLQDMNREED</sequence>
<dbReference type="InterPro" id="IPR036388">
    <property type="entry name" value="WH-like_DNA-bd_sf"/>
</dbReference>
<proteinExistence type="predicted"/>
<gene>
    <name evidence="5" type="ORF">ACFSB2_04725</name>
</gene>
<dbReference type="Pfam" id="PF01022">
    <property type="entry name" value="HTH_5"/>
    <property type="match status" value="1"/>
</dbReference>
<dbReference type="SUPFAM" id="SSF46785">
    <property type="entry name" value="Winged helix' DNA-binding domain"/>
    <property type="match status" value="1"/>
</dbReference>
<dbReference type="InterPro" id="IPR051011">
    <property type="entry name" value="Metal_resp_trans_reg"/>
</dbReference>
<accession>A0ABW4JD70</accession>
<dbReference type="Proteomes" id="UP001597079">
    <property type="component" value="Unassembled WGS sequence"/>
</dbReference>
<name>A0ABW4JD70_9BACL</name>
<dbReference type="EMBL" id="JBHUCX010000014">
    <property type="protein sequence ID" value="MFD1674014.1"/>
    <property type="molecule type" value="Genomic_DNA"/>
</dbReference>
<keyword evidence="3" id="KW-0804">Transcription</keyword>
<evidence type="ECO:0000313" key="5">
    <source>
        <dbReference type="EMBL" id="MFD1674014.1"/>
    </source>
</evidence>
<comment type="caution">
    <text evidence="5">The sequence shown here is derived from an EMBL/GenBank/DDBJ whole genome shotgun (WGS) entry which is preliminary data.</text>
</comment>
<keyword evidence="2" id="KW-0238">DNA-binding</keyword>
<protein>
    <submittedName>
        <fullName evidence="5">ArsR/SmtB family transcription factor</fullName>
    </submittedName>
</protein>
<dbReference type="PANTHER" id="PTHR43132:SF2">
    <property type="entry name" value="ARSENICAL RESISTANCE OPERON REPRESSOR ARSR-RELATED"/>
    <property type="match status" value="1"/>
</dbReference>
<reference evidence="6" key="1">
    <citation type="journal article" date="2019" name="Int. J. Syst. Evol. Microbiol.">
        <title>The Global Catalogue of Microorganisms (GCM) 10K type strain sequencing project: providing services to taxonomists for standard genome sequencing and annotation.</title>
        <authorList>
            <consortium name="The Broad Institute Genomics Platform"/>
            <consortium name="The Broad Institute Genome Sequencing Center for Infectious Disease"/>
            <person name="Wu L."/>
            <person name="Ma J."/>
        </authorList>
    </citation>
    <scope>NUCLEOTIDE SEQUENCE [LARGE SCALE GENOMIC DNA]</scope>
    <source>
        <strain evidence="6">CGMCC 1.12286</strain>
    </source>
</reference>
<evidence type="ECO:0000313" key="6">
    <source>
        <dbReference type="Proteomes" id="UP001597079"/>
    </source>
</evidence>
<dbReference type="InterPro" id="IPR001845">
    <property type="entry name" value="HTH_ArsR_DNA-bd_dom"/>
</dbReference>
<dbReference type="CDD" id="cd00090">
    <property type="entry name" value="HTH_ARSR"/>
    <property type="match status" value="1"/>
</dbReference>
<dbReference type="RefSeq" id="WP_377941683.1">
    <property type="nucleotide sequence ID" value="NZ_JBHUCX010000014.1"/>
</dbReference>
<keyword evidence="6" id="KW-1185">Reference proteome</keyword>
<evidence type="ECO:0000256" key="2">
    <source>
        <dbReference type="ARBA" id="ARBA00023125"/>
    </source>
</evidence>
<dbReference type="NCBIfam" id="NF033788">
    <property type="entry name" value="HTH_metalloreg"/>
    <property type="match status" value="1"/>
</dbReference>
<organism evidence="5 6">
    <name type="scientific">Alicyclobacillus fodiniaquatilis</name>
    <dbReference type="NCBI Taxonomy" id="1661150"/>
    <lineage>
        <taxon>Bacteria</taxon>
        <taxon>Bacillati</taxon>
        <taxon>Bacillota</taxon>
        <taxon>Bacilli</taxon>
        <taxon>Bacillales</taxon>
        <taxon>Alicyclobacillaceae</taxon>
        <taxon>Alicyclobacillus</taxon>
    </lineage>
</organism>
<dbReference type="PROSITE" id="PS50987">
    <property type="entry name" value="HTH_ARSR_2"/>
    <property type="match status" value="1"/>
</dbReference>
<dbReference type="PRINTS" id="PR00778">
    <property type="entry name" value="HTHARSR"/>
</dbReference>
<dbReference type="PANTHER" id="PTHR43132">
    <property type="entry name" value="ARSENICAL RESISTANCE OPERON REPRESSOR ARSR-RELATED"/>
    <property type="match status" value="1"/>
</dbReference>
<evidence type="ECO:0000256" key="1">
    <source>
        <dbReference type="ARBA" id="ARBA00023015"/>
    </source>
</evidence>
<evidence type="ECO:0000256" key="3">
    <source>
        <dbReference type="ARBA" id="ARBA00023163"/>
    </source>
</evidence>